<dbReference type="NCBIfam" id="TIGR01167">
    <property type="entry name" value="LPXTG_anchor"/>
    <property type="match status" value="1"/>
</dbReference>
<comment type="caution">
    <text evidence="3">The sequence shown here is derived from an EMBL/GenBank/DDBJ whole genome shotgun (WGS) entry which is preliminary data.</text>
</comment>
<feature type="transmembrane region" description="Helical" evidence="1">
    <location>
        <begin position="381"/>
        <end position="400"/>
    </location>
</feature>
<dbReference type="EMBL" id="BSVA01000001">
    <property type="protein sequence ID" value="GMA90920.1"/>
    <property type="molecule type" value="Genomic_DNA"/>
</dbReference>
<evidence type="ECO:0008006" key="5">
    <source>
        <dbReference type="Google" id="ProtNLM"/>
    </source>
</evidence>
<organism evidence="3 4">
    <name type="scientific">Homoserinibacter gongjuensis</name>
    <dbReference type="NCBI Taxonomy" id="1162968"/>
    <lineage>
        <taxon>Bacteria</taxon>
        <taxon>Bacillati</taxon>
        <taxon>Actinomycetota</taxon>
        <taxon>Actinomycetes</taxon>
        <taxon>Micrococcales</taxon>
        <taxon>Microbacteriaceae</taxon>
        <taxon>Homoserinibacter</taxon>
    </lineage>
</organism>
<keyword evidence="4" id="KW-1185">Reference proteome</keyword>
<keyword evidence="1" id="KW-1133">Transmembrane helix</keyword>
<evidence type="ECO:0000313" key="4">
    <source>
        <dbReference type="Proteomes" id="UP001157069"/>
    </source>
</evidence>
<dbReference type="Proteomes" id="UP001157069">
    <property type="component" value="Unassembled WGS sequence"/>
</dbReference>
<name>A0ABQ6JUG6_9MICO</name>
<proteinExistence type="predicted"/>
<feature type="chain" id="PRO_5046501824" description="LPXTG-motif cell wall-anchored protein" evidence="2">
    <location>
        <begin position="28"/>
        <end position="409"/>
    </location>
</feature>
<protein>
    <recommendedName>
        <fullName evidence="5">LPXTG-motif cell wall-anchored protein</fullName>
    </recommendedName>
</protein>
<evidence type="ECO:0000313" key="3">
    <source>
        <dbReference type="EMBL" id="GMA90920.1"/>
    </source>
</evidence>
<keyword evidence="1" id="KW-0812">Transmembrane</keyword>
<sequence length="409" mass="39875">MRRARTLPLALAGGVALALVATSPAAAASVTWVSPTDSWWSVGGPWSGGAIAATGDDVTFAGGDRSTYNLGNVTFSSFHFTNAHTIANGGGAIGLTNGLTVDAGAPVTIQPGVTTSGDQSWAVATGAALTLPSQVNVDPASTLTLQVDGVIEVTTGNLDGAAAACIVKTGAGVLRFAGGGGGVGSCGAEPEGLRVEAGEVQITPGANLGGKSFRVAGGTFTGGALGAASVVRQLNLGTGTVSPGVAGTDIGAIDLWGTSTWTGGSYMVDWNPATGDADLVRGVGQAVSVVDTVLELRLASAAAVGDAVTVLSSDVAVTGAFRSPAGAVLADGDEFVSGGQRYEIGYTGTAVNVTWLGAVPVAPAPAPAADPTLAETGVTPGTGLAAAAAVLALVGGVLLVRRRRATARL</sequence>
<reference evidence="4" key="1">
    <citation type="journal article" date="2019" name="Int. J. Syst. Evol. Microbiol.">
        <title>The Global Catalogue of Microorganisms (GCM) 10K type strain sequencing project: providing services to taxonomists for standard genome sequencing and annotation.</title>
        <authorList>
            <consortium name="The Broad Institute Genomics Platform"/>
            <consortium name="The Broad Institute Genome Sequencing Center for Infectious Disease"/>
            <person name="Wu L."/>
            <person name="Ma J."/>
        </authorList>
    </citation>
    <scope>NUCLEOTIDE SEQUENCE [LARGE SCALE GENOMIC DNA]</scope>
    <source>
        <strain evidence="4">NBRC 108755</strain>
    </source>
</reference>
<evidence type="ECO:0000256" key="2">
    <source>
        <dbReference type="SAM" id="SignalP"/>
    </source>
</evidence>
<dbReference type="RefSeq" id="WP_284298954.1">
    <property type="nucleotide sequence ID" value="NZ_BSVA01000001.1"/>
</dbReference>
<keyword evidence="2" id="KW-0732">Signal</keyword>
<keyword evidence="1" id="KW-0472">Membrane</keyword>
<evidence type="ECO:0000256" key="1">
    <source>
        <dbReference type="SAM" id="Phobius"/>
    </source>
</evidence>
<accession>A0ABQ6JUG6</accession>
<gene>
    <name evidence="3" type="ORF">GCM10025869_14490</name>
</gene>
<feature type="signal peptide" evidence="2">
    <location>
        <begin position="1"/>
        <end position="27"/>
    </location>
</feature>